<dbReference type="OrthoDB" id="9778250at2"/>
<sequence>MKTFFILSIFLLVGACATKKYTAKIEDLKNSIELVDSTSVIKYTQTITADELKTHLYKFSSNEFEGRRVGEPGQKLAAEFLKTYYLNQNIKSPLGDTNYYQSIPSSFFNGKYNDSENVLAYIEGSHFPQEVIIISAHLDHLGITKDGLVNNGADDDGSGTVALMEMAQAFQLAKKEGLAPKRSILFLHLTGEEIGKKGSEFYTQYPVFPLENTVTNLNIDMIGRVDKYHTNNKDYLYLIGADRLSKELHYISEKVNKSYFNINLDYRFNIEGEAHDYYDRSDHYNFAYKGIPVIFYFNGEHDDYHRATDTPDKIDYPLLEKRTRLIFATAWQIANQDTRLVIDEHNELLK</sequence>
<accession>A0A1M6C829</accession>
<organism evidence="2 3">
    <name type="scientific">Algibacter luteus</name>
    <dbReference type="NCBI Taxonomy" id="1178825"/>
    <lineage>
        <taxon>Bacteria</taxon>
        <taxon>Pseudomonadati</taxon>
        <taxon>Bacteroidota</taxon>
        <taxon>Flavobacteriia</taxon>
        <taxon>Flavobacteriales</taxon>
        <taxon>Flavobacteriaceae</taxon>
        <taxon>Algibacter</taxon>
    </lineage>
</organism>
<dbReference type="SUPFAM" id="SSF53187">
    <property type="entry name" value="Zn-dependent exopeptidases"/>
    <property type="match status" value="1"/>
</dbReference>
<dbReference type="Proteomes" id="UP000184396">
    <property type="component" value="Unassembled WGS sequence"/>
</dbReference>
<dbReference type="eggNOG" id="COG2234">
    <property type="taxonomic scope" value="Bacteria"/>
</dbReference>
<dbReference type="PROSITE" id="PS00018">
    <property type="entry name" value="EF_HAND_1"/>
    <property type="match status" value="1"/>
</dbReference>
<dbReference type="InterPro" id="IPR007484">
    <property type="entry name" value="Peptidase_M28"/>
</dbReference>
<protein>
    <submittedName>
        <fullName evidence="2">Peptidase family M28</fullName>
    </submittedName>
</protein>
<dbReference type="PANTHER" id="PTHR12147:SF26">
    <property type="entry name" value="PEPTIDASE M28 DOMAIN-CONTAINING PROTEIN"/>
    <property type="match status" value="1"/>
</dbReference>
<feature type="domain" description="Peptidase M28" evidence="1">
    <location>
        <begin position="117"/>
        <end position="328"/>
    </location>
</feature>
<evidence type="ECO:0000313" key="3">
    <source>
        <dbReference type="Proteomes" id="UP000184396"/>
    </source>
</evidence>
<keyword evidence="3" id="KW-1185">Reference proteome</keyword>
<dbReference type="GO" id="GO:0006508">
    <property type="term" value="P:proteolysis"/>
    <property type="evidence" value="ECO:0007669"/>
    <property type="project" value="InterPro"/>
</dbReference>
<gene>
    <name evidence="2" type="ORF">SAMN05216261_1109</name>
</gene>
<dbReference type="PANTHER" id="PTHR12147">
    <property type="entry name" value="METALLOPEPTIDASE M28 FAMILY MEMBER"/>
    <property type="match status" value="1"/>
</dbReference>
<dbReference type="AlphaFoldDB" id="A0A1M6C829"/>
<dbReference type="Gene3D" id="3.40.630.10">
    <property type="entry name" value="Zn peptidases"/>
    <property type="match status" value="1"/>
</dbReference>
<dbReference type="EMBL" id="FQYK01000002">
    <property type="protein sequence ID" value="SHI56934.1"/>
    <property type="molecule type" value="Genomic_DNA"/>
</dbReference>
<dbReference type="RefSeq" id="WP_019387257.1">
    <property type="nucleotide sequence ID" value="NZ_ALIH01000005.1"/>
</dbReference>
<dbReference type="InterPro" id="IPR045175">
    <property type="entry name" value="M28_fam"/>
</dbReference>
<evidence type="ECO:0000259" key="1">
    <source>
        <dbReference type="Pfam" id="PF04389"/>
    </source>
</evidence>
<reference evidence="2 3" key="1">
    <citation type="submission" date="2016-11" db="EMBL/GenBank/DDBJ databases">
        <authorList>
            <person name="Jaros S."/>
            <person name="Januszkiewicz K."/>
            <person name="Wedrychowicz H."/>
        </authorList>
    </citation>
    <scope>NUCLEOTIDE SEQUENCE [LARGE SCALE GENOMIC DNA]</scope>
    <source>
        <strain evidence="2 3">CGMCC 1.12213</strain>
    </source>
</reference>
<name>A0A1M6C829_9FLAO</name>
<proteinExistence type="predicted"/>
<dbReference type="InterPro" id="IPR018247">
    <property type="entry name" value="EF_Hand_1_Ca_BS"/>
</dbReference>
<dbReference type="STRING" id="1178825.SAMN05216261_1109"/>
<dbReference type="GO" id="GO:0008235">
    <property type="term" value="F:metalloexopeptidase activity"/>
    <property type="evidence" value="ECO:0007669"/>
    <property type="project" value="InterPro"/>
</dbReference>
<evidence type="ECO:0000313" key="2">
    <source>
        <dbReference type="EMBL" id="SHI56934.1"/>
    </source>
</evidence>
<dbReference type="Pfam" id="PF04389">
    <property type="entry name" value="Peptidase_M28"/>
    <property type="match status" value="1"/>
</dbReference>
<dbReference type="PROSITE" id="PS51257">
    <property type="entry name" value="PROKAR_LIPOPROTEIN"/>
    <property type="match status" value="1"/>
</dbReference>